<organism evidence="1 2">
    <name type="scientific">Sphaerodactylus townsendi</name>
    <dbReference type="NCBI Taxonomy" id="933632"/>
    <lineage>
        <taxon>Eukaryota</taxon>
        <taxon>Metazoa</taxon>
        <taxon>Chordata</taxon>
        <taxon>Craniata</taxon>
        <taxon>Vertebrata</taxon>
        <taxon>Euteleostomi</taxon>
        <taxon>Lepidosauria</taxon>
        <taxon>Squamata</taxon>
        <taxon>Bifurcata</taxon>
        <taxon>Gekkota</taxon>
        <taxon>Sphaerodactylidae</taxon>
        <taxon>Sphaerodactylus</taxon>
    </lineage>
</organism>
<comment type="caution">
    <text evidence="1">The sequence shown here is derived from an EMBL/GenBank/DDBJ whole genome shotgun (WGS) entry which is preliminary data.</text>
</comment>
<keyword evidence="2" id="KW-1185">Reference proteome</keyword>
<accession>A0ACB8GBT3</accession>
<dbReference type="EMBL" id="CM037614">
    <property type="protein sequence ID" value="KAH8016560.1"/>
    <property type="molecule type" value="Genomic_DNA"/>
</dbReference>
<evidence type="ECO:0000313" key="2">
    <source>
        <dbReference type="Proteomes" id="UP000827872"/>
    </source>
</evidence>
<name>A0ACB8GBT3_9SAUR</name>
<evidence type="ECO:0000313" key="1">
    <source>
        <dbReference type="EMBL" id="KAH8016560.1"/>
    </source>
</evidence>
<dbReference type="Proteomes" id="UP000827872">
    <property type="component" value="Linkage Group LG01"/>
</dbReference>
<sequence length="189" mass="21385">MIPELLETELAHRITILQLFTMANIKSPQQRAPGRVISPDLYKDPAGFLNVGITLYFAILDIPLMASSDHQDEIKIMILRIARWQGLAGAENVQAIDDVGRKMGRTEDSRQADTGVCVFDKQKPNIRYAGLNSRKSMEMVLYGQSVEDILVDYYGYLWHDDMGKDDNIVIAPVELFGHLQAKMMLLVHH</sequence>
<proteinExistence type="predicted"/>
<protein>
    <submittedName>
        <fullName evidence="1">Uncharacterized protein</fullName>
    </submittedName>
</protein>
<gene>
    <name evidence="1" type="ORF">K3G42_019641</name>
</gene>
<reference evidence="1" key="1">
    <citation type="submission" date="2021-08" db="EMBL/GenBank/DDBJ databases">
        <title>The first chromosome-level gecko genome reveals the dynamic sex chromosomes of Neotropical dwarf geckos (Sphaerodactylidae: Sphaerodactylus).</title>
        <authorList>
            <person name="Pinto B.J."/>
            <person name="Keating S.E."/>
            <person name="Gamble T."/>
        </authorList>
    </citation>
    <scope>NUCLEOTIDE SEQUENCE</scope>
    <source>
        <strain evidence="1">TG3544</strain>
    </source>
</reference>